<keyword evidence="2" id="KW-0808">Transferase</keyword>
<dbReference type="Proteomes" id="UP000037425">
    <property type="component" value="Unassembled WGS sequence"/>
</dbReference>
<dbReference type="PROSITE" id="PS51186">
    <property type="entry name" value="GNAT"/>
    <property type="match status" value="1"/>
</dbReference>
<dbReference type="PATRIC" id="fig|106592.7.peg.1198"/>
<protein>
    <submittedName>
        <fullName evidence="2">GNAT family acetyltransferase</fullName>
    </submittedName>
</protein>
<dbReference type="InterPro" id="IPR000182">
    <property type="entry name" value="GNAT_dom"/>
</dbReference>
<evidence type="ECO:0000313" key="3">
    <source>
        <dbReference type="Proteomes" id="UP000037425"/>
    </source>
</evidence>
<organism evidence="2 3">
    <name type="scientific">Ensifer adhaerens</name>
    <name type="common">Sinorhizobium morelense</name>
    <dbReference type="NCBI Taxonomy" id="106592"/>
    <lineage>
        <taxon>Bacteria</taxon>
        <taxon>Pseudomonadati</taxon>
        <taxon>Pseudomonadota</taxon>
        <taxon>Alphaproteobacteria</taxon>
        <taxon>Hyphomicrobiales</taxon>
        <taxon>Rhizobiaceae</taxon>
        <taxon>Sinorhizobium/Ensifer group</taxon>
        <taxon>Ensifer</taxon>
    </lineage>
</organism>
<dbReference type="PANTHER" id="PTHR41368">
    <property type="entry name" value="PROTEIN YGHO"/>
    <property type="match status" value="1"/>
</dbReference>
<comment type="caution">
    <text evidence="2">The sequence shown here is derived from an EMBL/GenBank/DDBJ whole genome shotgun (WGS) entry which is preliminary data.</text>
</comment>
<dbReference type="OrthoDB" id="9806005at2"/>
<dbReference type="GO" id="GO:0016747">
    <property type="term" value="F:acyltransferase activity, transferring groups other than amino-acyl groups"/>
    <property type="evidence" value="ECO:0007669"/>
    <property type="project" value="InterPro"/>
</dbReference>
<evidence type="ECO:0000259" key="1">
    <source>
        <dbReference type="PROSITE" id="PS51186"/>
    </source>
</evidence>
<evidence type="ECO:0000313" key="2">
    <source>
        <dbReference type="EMBL" id="KOF17745.1"/>
    </source>
</evidence>
<feature type="domain" description="N-acetyltransferase" evidence="1">
    <location>
        <begin position="198"/>
        <end position="368"/>
    </location>
</feature>
<dbReference type="InterPro" id="IPR039968">
    <property type="entry name" value="BcerS-like"/>
</dbReference>
<dbReference type="Gene3D" id="3.40.630.30">
    <property type="match status" value="1"/>
</dbReference>
<dbReference type="SUPFAM" id="SSF55729">
    <property type="entry name" value="Acyl-CoA N-acyltransferases (Nat)"/>
    <property type="match status" value="1"/>
</dbReference>
<gene>
    <name evidence="2" type="ORF">AC244_17140</name>
</gene>
<dbReference type="Pfam" id="PF00583">
    <property type="entry name" value="Acetyltransf_1"/>
    <property type="match status" value="1"/>
</dbReference>
<reference evidence="3" key="1">
    <citation type="submission" date="2015-07" db="EMBL/GenBank/DDBJ databases">
        <title>Whole genome sequence of an Ensifer adhaerens strain isolated from a cave pool in the Wind Cave National Park.</title>
        <authorList>
            <person name="Eng W.W.H."/>
            <person name="Gan H.M."/>
            <person name="Barton H.A."/>
            <person name="Savka M.A."/>
        </authorList>
    </citation>
    <scope>NUCLEOTIDE SEQUENCE [LARGE SCALE GENOMIC DNA]</scope>
    <source>
        <strain evidence="3">SD006</strain>
    </source>
</reference>
<dbReference type="AlphaFoldDB" id="A0A0L8BT79"/>
<accession>A0A0L8BT79</accession>
<dbReference type="EMBL" id="LGAP01000010">
    <property type="protein sequence ID" value="KOF17745.1"/>
    <property type="molecule type" value="Genomic_DNA"/>
</dbReference>
<dbReference type="PANTHER" id="PTHR41368:SF1">
    <property type="entry name" value="PROTEIN YGHO"/>
    <property type="match status" value="1"/>
</dbReference>
<proteinExistence type="predicted"/>
<dbReference type="InterPro" id="IPR016181">
    <property type="entry name" value="Acyl_CoA_acyltransferase"/>
</dbReference>
<dbReference type="RefSeq" id="WP_053250023.1">
    <property type="nucleotide sequence ID" value="NZ_LGAP01000010.1"/>
</dbReference>
<sequence>MIEIREGDLEAFFSAPFEIYGERAPYVSPMFGDLKRFLSAGQNPLFDTAADFAFFTAHEGATVRGRITAHVHRASNARFGLAQGYFGYFDCTDDDRVAAALLEQAEDWARARGFTELLGNFNLTAMQQVGIMTGGFENAPYTDQIWGPPYLPQLLEARGYSATFPMTTFEIDVGTATTGGLLAKGQMQALHDDGFRFSPIRRATLGQRLEDSRLILNESFSDNPMFVPVTRAEYEFQAKEMKWIMDPRISAVVEKDGAPVGSVIAIPDVNPMLKAMGSRLGLSAPWHLLKHRLQRRRAVVIFQGVKPEHQGRGLNPLMLAHVLGQMRQAGYETAGGTWIADANAASLRQAERAGARPLHRLHLFGKTL</sequence>
<name>A0A0L8BT79_ENSAD</name>